<organism evidence="15 16">
    <name type="scientific">Plastoroseomonas hellenica</name>
    <dbReference type="NCBI Taxonomy" id="2687306"/>
    <lineage>
        <taxon>Bacteria</taxon>
        <taxon>Pseudomonadati</taxon>
        <taxon>Pseudomonadota</taxon>
        <taxon>Alphaproteobacteria</taxon>
        <taxon>Acetobacterales</taxon>
        <taxon>Acetobacteraceae</taxon>
        <taxon>Plastoroseomonas</taxon>
    </lineage>
</organism>
<keyword evidence="1 10" id="KW-0963">Cytoplasm</keyword>
<dbReference type="Pfam" id="PF08245">
    <property type="entry name" value="Mur_ligase_M"/>
    <property type="match status" value="1"/>
</dbReference>
<dbReference type="EC" id="6.3.2.10" evidence="10 11"/>
<gene>
    <name evidence="10 15" type="primary">murF</name>
    <name evidence="15" type="ORF">GXW71_32875</name>
</gene>
<accession>A0ABS5F9M2</accession>
<evidence type="ECO:0000256" key="5">
    <source>
        <dbReference type="ARBA" id="ARBA00022840"/>
    </source>
</evidence>
<comment type="pathway">
    <text evidence="10 11">Cell wall biogenesis; peptidoglycan biosynthesis.</text>
</comment>
<evidence type="ECO:0000259" key="13">
    <source>
        <dbReference type="Pfam" id="PF02875"/>
    </source>
</evidence>
<dbReference type="Gene3D" id="3.40.1390.10">
    <property type="entry name" value="MurE/MurF, N-terminal domain"/>
    <property type="match status" value="1"/>
</dbReference>
<dbReference type="RefSeq" id="WP_211857985.1">
    <property type="nucleotide sequence ID" value="NZ_JAAGBB010000088.1"/>
</dbReference>
<evidence type="ECO:0000256" key="9">
    <source>
        <dbReference type="ARBA" id="ARBA00023316"/>
    </source>
</evidence>
<keyword evidence="6 10" id="KW-0133">Cell shape</keyword>
<dbReference type="InterPro" id="IPR005863">
    <property type="entry name" value="UDP-N-AcMur_synth"/>
</dbReference>
<dbReference type="InterPro" id="IPR051046">
    <property type="entry name" value="MurCDEF_CellWall_CoF430Synth"/>
</dbReference>
<evidence type="ECO:0000256" key="3">
    <source>
        <dbReference type="ARBA" id="ARBA00022618"/>
    </source>
</evidence>
<dbReference type="SUPFAM" id="SSF53244">
    <property type="entry name" value="MurD-like peptide ligases, peptide-binding domain"/>
    <property type="match status" value="1"/>
</dbReference>
<dbReference type="InterPro" id="IPR004101">
    <property type="entry name" value="Mur_ligase_C"/>
</dbReference>
<evidence type="ECO:0000259" key="12">
    <source>
        <dbReference type="Pfam" id="PF01225"/>
    </source>
</evidence>
<comment type="function">
    <text evidence="10 11">Involved in cell wall formation. Catalyzes the final step in the synthesis of UDP-N-acetylmuramoyl-pentapeptide, the precursor of murein.</text>
</comment>
<feature type="domain" description="Mur ligase N-terminal catalytic" evidence="12">
    <location>
        <begin position="25"/>
        <end position="73"/>
    </location>
</feature>
<comment type="similarity">
    <text evidence="10">Belongs to the MurCDEF family. MurF subfamily.</text>
</comment>
<feature type="domain" description="Mur ligase C-terminal" evidence="13">
    <location>
        <begin position="332"/>
        <end position="435"/>
    </location>
</feature>
<dbReference type="GO" id="GO:0016874">
    <property type="term" value="F:ligase activity"/>
    <property type="evidence" value="ECO:0007669"/>
    <property type="project" value="UniProtKB-KW"/>
</dbReference>
<evidence type="ECO:0000313" key="16">
    <source>
        <dbReference type="Proteomes" id="UP001196870"/>
    </source>
</evidence>
<evidence type="ECO:0000256" key="6">
    <source>
        <dbReference type="ARBA" id="ARBA00022960"/>
    </source>
</evidence>
<name>A0ABS5F9M2_9PROT</name>
<comment type="catalytic activity">
    <reaction evidence="10 11">
        <text>D-alanyl-D-alanine + UDP-N-acetyl-alpha-D-muramoyl-L-alanyl-gamma-D-glutamyl-meso-2,6-diaminopimelate + ATP = UDP-N-acetyl-alpha-D-muramoyl-L-alanyl-gamma-D-glutamyl-meso-2,6-diaminopimeloyl-D-alanyl-D-alanine + ADP + phosphate + H(+)</text>
        <dbReference type="Rhea" id="RHEA:28374"/>
        <dbReference type="ChEBI" id="CHEBI:15378"/>
        <dbReference type="ChEBI" id="CHEBI:30616"/>
        <dbReference type="ChEBI" id="CHEBI:43474"/>
        <dbReference type="ChEBI" id="CHEBI:57822"/>
        <dbReference type="ChEBI" id="CHEBI:61386"/>
        <dbReference type="ChEBI" id="CHEBI:83905"/>
        <dbReference type="ChEBI" id="CHEBI:456216"/>
        <dbReference type="EC" id="6.3.2.10"/>
    </reaction>
</comment>
<dbReference type="InterPro" id="IPR036565">
    <property type="entry name" value="Mur-like_cat_sf"/>
</dbReference>
<evidence type="ECO:0000256" key="10">
    <source>
        <dbReference type="HAMAP-Rule" id="MF_02019"/>
    </source>
</evidence>
<evidence type="ECO:0000313" key="15">
    <source>
        <dbReference type="EMBL" id="MBR0669191.1"/>
    </source>
</evidence>
<dbReference type="Gene3D" id="3.90.190.20">
    <property type="entry name" value="Mur ligase, C-terminal domain"/>
    <property type="match status" value="1"/>
</dbReference>
<evidence type="ECO:0000256" key="1">
    <source>
        <dbReference type="ARBA" id="ARBA00022490"/>
    </source>
</evidence>
<proteinExistence type="inferred from homology"/>
<dbReference type="NCBIfam" id="TIGR01143">
    <property type="entry name" value="murF"/>
    <property type="match status" value="1"/>
</dbReference>
<evidence type="ECO:0000259" key="14">
    <source>
        <dbReference type="Pfam" id="PF08245"/>
    </source>
</evidence>
<keyword evidence="3 10" id="KW-0132">Cell division</keyword>
<evidence type="ECO:0000256" key="11">
    <source>
        <dbReference type="RuleBase" id="RU004136"/>
    </source>
</evidence>
<evidence type="ECO:0000256" key="2">
    <source>
        <dbReference type="ARBA" id="ARBA00022598"/>
    </source>
</evidence>
<evidence type="ECO:0000256" key="4">
    <source>
        <dbReference type="ARBA" id="ARBA00022741"/>
    </source>
</evidence>
<keyword evidence="7 10" id="KW-0573">Peptidoglycan synthesis</keyword>
<dbReference type="Pfam" id="PF02875">
    <property type="entry name" value="Mur_ligase_C"/>
    <property type="match status" value="1"/>
</dbReference>
<comment type="subcellular location">
    <subcellularLocation>
        <location evidence="10 11">Cytoplasm</location>
    </subcellularLocation>
</comment>
<comment type="caution">
    <text evidence="15">The sequence shown here is derived from an EMBL/GenBank/DDBJ whole genome shotgun (WGS) entry which is preliminary data.</text>
</comment>
<feature type="domain" description="Mur ligase central" evidence="14">
    <location>
        <begin position="104"/>
        <end position="289"/>
    </location>
</feature>
<reference evidence="16" key="1">
    <citation type="journal article" date="2021" name="Syst. Appl. Microbiol.">
        <title>Roseomonas hellenica sp. nov., isolated from roots of wild-growing Alkanna tinctoria.</title>
        <authorList>
            <person name="Rat A."/>
            <person name="Naranjo H.D."/>
            <person name="Lebbe L."/>
            <person name="Cnockaert M."/>
            <person name="Krigas N."/>
            <person name="Grigoriadou K."/>
            <person name="Maloupa E."/>
            <person name="Willems A."/>
        </authorList>
    </citation>
    <scope>NUCLEOTIDE SEQUENCE [LARGE SCALE GENOMIC DNA]</scope>
    <source>
        <strain evidence="16">LMG 31523</strain>
    </source>
</reference>
<dbReference type="InterPro" id="IPR013221">
    <property type="entry name" value="Mur_ligase_cen"/>
</dbReference>
<evidence type="ECO:0000256" key="7">
    <source>
        <dbReference type="ARBA" id="ARBA00022984"/>
    </source>
</evidence>
<keyword evidence="9 10" id="KW-0961">Cell wall biogenesis/degradation</keyword>
<keyword evidence="16" id="KW-1185">Reference proteome</keyword>
<dbReference type="InterPro" id="IPR035911">
    <property type="entry name" value="MurE/MurF_N"/>
</dbReference>
<feature type="binding site" evidence="10">
    <location>
        <begin position="106"/>
        <end position="112"/>
    </location>
    <ligand>
        <name>ATP</name>
        <dbReference type="ChEBI" id="CHEBI:30616"/>
    </ligand>
</feature>
<dbReference type="PANTHER" id="PTHR43024:SF1">
    <property type="entry name" value="UDP-N-ACETYLMURAMOYL-TRIPEPTIDE--D-ALANYL-D-ALANINE LIGASE"/>
    <property type="match status" value="1"/>
</dbReference>
<dbReference type="Gene3D" id="3.40.1190.10">
    <property type="entry name" value="Mur-like, catalytic domain"/>
    <property type="match status" value="1"/>
</dbReference>
<protein>
    <recommendedName>
        <fullName evidence="10 11">UDP-N-acetylmuramoyl-tripeptide--D-alanyl-D-alanine ligase</fullName>
        <ecNumber evidence="10 11">6.3.2.10</ecNumber>
    </recommendedName>
    <alternativeName>
        <fullName evidence="10">D-alanyl-D-alanine-adding enzyme</fullName>
    </alternativeName>
</protein>
<keyword evidence="2 10" id="KW-0436">Ligase</keyword>
<keyword evidence="8 10" id="KW-0131">Cell cycle</keyword>
<dbReference type="Proteomes" id="UP001196870">
    <property type="component" value="Unassembled WGS sequence"/>
</dbReference>
<evidence type="ECO:0000256" key="8">
    <source>
        <dbReference type="ARBA" id="ARBA00023306"/>
    </source>
</evidence>
<dbReference type="PANTHER" id="PTHR43024">
    <property type="entry name" value="UDP-N-ACETYLMURAMOYL-TRIPEPTIDE--D-ALANYL-D-ALANINE LIGASE"/>
    <property type="match status" value="1"/>
</dbReference>
<keyword evidence="5 10" id="KW-0067">ATP-binding</keyword>
<dbReference type="InterPro" id="IPR000713">
    <property type="entry name" value="Mur_ligase_N"/>
</dbReference>
<dbReference type="EMBL" id="JAAGBB010000088">
    <property type="protein sequence ID" value="MBR0669191.1"/>
    <property type="molecule type" value="Genomic_DNA"/>
</dbReference>
<sequence>MTPLWTAVELEAATGGRLTRPADATGVAIDSRGIAAGDLFVALQADRDGHDFVAGAIAAGAAAAMVHRDVAVDAPLLRVRDTLEGLTALGAVARSRSAARVVAVTGSVGKTTTKEMLRAILGASGTTHAAVASYNNHWGVPLTLARTPRDTRFAVIEIGMNNPGEIAPLARLARPHVAVVTSIEAAHIGHLGSLEAIAREKAAIAAGLEPGGVAVLPAESAFLPLLRGAAAGARVVTFGEGGEARALSVAADAEGSDIEAEIGGRRLSFRLGTPGLHMARNAITALAAADAAGADIVAGAARLAGFRAMPGRGDRRRIATPDGGSALLLDEAYNGQPPSMRAALALLKLLPARRRVAVVGQMGELGAFAEEEHRALAAHLREAADLVFACGPLMRHAVAALPPDLVGAWTASVTELAPVVARSIRDGDAILVKGSLATGMKAVVRLLTESSSA</sequence>
<dbReference type="InterPro" id="IPR036615">
    <property type="entry name" value="Mur_ligase_C_dom_sf"/>
</dbReference>
<dbReference type="SUPFAM" id="SSF63418">
    <property type="entry name" value="MurE/MurF N-terminal domain"/>
    <property type="match status" value="1"/>
</dbReference>
<dbReference type="HAMAP" id="MF_02019">
    <property type="entry name" value="MurF"/>
    <property type="match status" value="1"/>
</dbReference>
<dbReference type="SUPFAM" id="SSF53623">
    <property type="entry name" value="MurD-like peptide ligases, catalytic domain"/>
    <property type="match status" value="1"/>
</dbReference>
<dbReference type="Pfam" id="PF01225">
    <property type="entry name" value="Mur_ligase"/>
    <property type="match status" value="1"/>
</dbReference>
<keyword evidence="4 10" id="KW-0547">Nucleotide-binding</keyword>